<dbReference type="Pfam" id="PF00571">
    <property type="entry name" value="CBS"/>
    <property type="match status" value="2"/>
</dbReference>
<keyword evidence="4 8" id="KW-0812">Transmembrane</keyword>
<accession>A0A653LUZ4</accession>
<proteinExistence type="inferred from homology"/>
<name>A0A653LUZ4_9GAMM</name>
<evidence type="ECO:0000256" key="1">
    <source>
        <dbReference type="ARBA" id="ARBA00004141"/>
    </source>
</evidence>
<evidence type="ECO:0000256" key="5">
    <source>
        <dbReference type="ARBA" id="ARBA00022842"/>
    </source>
</evidence>
<dbReference type="CDD" id="cd04606">
    <property type="entry name" value="CBS_pair_Mg_transporter"/>
    <property type="match status" value="1"/>
</dbReference>
<dbReference type="GO" id="GO:0046872">
    <property type="term" value="F:metal ion binding"/>
    <property type="evidence" value="ECO:0007669"/>
    <property type="project" value="UniProtKB-KW"/>
</dbReference>
<dbReference type="PROSITE" id="PS51371">
    <property type="entry name" value="CBS"/>
    <property type="match status" value="2"/>
</dbReference>
<comment type="similarity">
    <text evidence="2 8">Belongs to the SLC41A transporter family.</text>
</comment>
<protein>
    <recommendedName>
        <fullName evidence="8">Magnesium transporter MgtE</fullName>
    </recommendedName>
</protein>
<evidence type="ECO:0000256" key="4">
    <source>
        <dbReference type="ARBA" id="ARBA00022692"/>
    </source>
</evidence>
<dbReference type="InterPro" id="IPR006669">
    <property type="entry name" value="MgtE_transporter"/>
</dbReference>
<dbReference type="InterPro" id="IPR046342">
    <property type="entry name" value="CBS_dom_sf"/>
</dbReference>
<dbReference type="Gene3D" id="3.10.580.10">
    <property type="entry name" value="CBS-domain"/>
    <property type="match status" value="1"/>
</dbReference>
<evidence type="ECO:0000256" key="3">
    <source>
        <dbReference type="ARBA" id="ARBA00022448"/>
    </source>
</evidence>
<dbReference type="Gene3D" id="1.25.60.10">
    <property type="entry name" value="MgtE N-terminal domain-like"/>
    <property type="match status" value="1"/>
</dbReference>
<comment type="subunit">
    <text evidence="8">Homodimer.</text>
</comment>
<dbReference type="InterPro" id="IPR038076">
    <property type="entry name" value="MgtE_N_sf"/>
</dbReference>
<dbReference type="EMBL" id="CP054580">
    <property type="protein sequence ID" value="QKS26228.1"/>
    <property type="molecule type" value="Genomic_DNA"/>
</dbReference>
<dbReference type="InterPro" id="IPR006668">
    <property type="entry name" value="Mg_transptr_MgtE_intracell_dom"/>
</dbReference>
<dbReference type="SUPFAM" id="SSF161093">
    <property type="entry name" value="MgtE membrane domain-like"/>
    <property type="match status" value="1"/>
</dbReference>
<dbReference type="Gene3D" id="1.10.357.20">
    <property type="entry name" value="SLC41 divalent cation transporters, integral membrane domain"/>
    <property type="match status" value="1"/>
</dbReference>
<dbReference type="InterPro" id="IPR036739">
    <property type="entry name" value="SLC41_membr_dom_sf"/>
</dbReference>
<keyword evidence="7 8" id="KW-0472">Membrane</keyword>
<feature type="transmembrane region" description="Helical" evidence="8">
    <location>
        <begin position="434"/>
        <end position="457"/>
    </location>
</feature>
<dbReference type="SUPFAM" id="SSF54631">
    <property type="entry name" value="CBS-domain pair"/>
    <property type="match status" value="1"/>
</dbReference>
<keyword evidence="8" id="KW-0479">Metal-binding</keyword>
<evidence type="ECO:0000313" key="9">
    <source>
        <dbReference type="EMBL" id="QKS26228.1"/>
    </source>
</evidence>
<accession>A0A6N0Z4M6</accession>
<evidence type="ECO:0000313" key="10">
    <source>
        <dbReference type="Proteomes" id="UP000509761"/>
    </source>
</evidence>
<dbReference type="SMART" id="SM00924">
    <property type="entry name" value="MgtE_N"/>
    <property type="match status" value="1"/>
</dbReference>
<dbReference type="GeneID" id="69280663"/>
<keyword evidence="5 8" id="KW-0460">Magnesium</keyword>
<reference evidence="9 10" key="1">
    <citation type="submission" date="2019-12" db="EMBL/GenBank/DDBJ databases">
        <title>Genome sequencing and assembly of endphytes of Porphyra tenera.</title>
        <authorList>
            <person name="Park J.M."/>
            <person name="Shin R."/>
            <person name="Jo S.H."/>
        </authorList>
    </citation>
    <scope>NUCLEOTIDE SEQUENCE [LARGE SCALE GENOMIC DNA]</scope>
    <source>
        <strain evidence="9 10">GPM3</strain>
    </source>
</reference>
<feature type="transmembrane region" description="Helical" evidence="8">
    <location>
        <begin position="322"/>
        <end position="349"/>
    </location>
</feature>
<keyword evidence="8" id="KW-1003">Cell membrane</keyword>
<comment type="subcellular location">
    <subcellularLocation>
        <location evidence="8">Cell membrane</location>
        <topology evidence="8">Multi-pass membrane protein</topology>
    </subcellularLocation>
    <subcellularLocation>
        <location evidence="1">Membrane</location>
        <topology evidence="1">Multi-pass membrane protein</topology>
    </subcellularLocation>
</comment>
<dbReference type="SMART" id="SM00116">
    <property type="entry name" value="CBS"/>
    <property type="match status" value="2"/>
</dbReference>
<dbReference type="Pfam" id="PF03448">
    <property type="entry name" value="MgtE_N"/>
    <property type="match status" value="1"/>
</dbReference>
<comment type="function">
    <text evidence="8">Acts as a magnesium transporter.</text>
</comment>
<evidence type="ECO:0000256" key="6">
    <source>
        <dbReference type="ARBA" id="ARBA00022989"/>
    </source>
</evidence>
<dbReference type="GO" id="GO:0015095">
    <property type="term" value="F:magnesium ion transmembrane transporter activity"/>
    <property type="evidence" value="ECO:0007669"/>
    <property type="project" value="UniProtKB-UniRule"/>
</dbReference>
<dbReference type="InterPro" id="IPR006667">
    <property type="entry name" value="SLC41_membr_dom"/>
</dbReference>
<dbReference type="AlphaFoldDB" id="A0A653LUZ4"/>
<dbReference type="Pfam" id="PF01769">
    <property type="entry name" value="MgtE"/>
    <property type="match status" value="1"/>
</dbReference>
<evidence type="ECO:0000256" key="7">
    <source>
        <dbReference type="ARBA" id="ARBA00023136"/>
    </source>
</evidence>
<dbReference type="GO" id="GO:0005886">
    <property type="term" value="C:plasma membrane"/>
    <property type="evidence" value="ECO:0007669"/>
    <property type="project" value="UniProtKB-SubCell"/>
</dbReference>
<evidence type="ECO:0000256" key="2">
    <source>
        <dbReference type="ARBA" id="ARBA00009749"/>
    </source>
</evidence>
<evidence type="ECO:0000256" key="8">
    <source>
        <dbReference type="RuleBase" id="RU362011"/>
    </source>
</evidence>
<dbReference type="SUPFAM" id="SSF158791">
    <property type="entry name" value="MgtE N-terminal domain-like"/>
    <property type="match status" value="1"/>
</dbReference>
<gene>
    <name evidence="9" type="ORF">FX987_04025</name>
</gene>
<dbReference type="NCBIfam" id="TIGR00400">
    <property type="entry name" value="mgtE"/>
    <property type="match status" value="1"/>
</dbReference>
<organism evidence="9 10">
    <name type="scientific">Vreelandella titanicae</name>
    <dbReference type="NCBI Taxonomy" id="664683"/>
    <lineage>
        <taxon>Bacteria</taxon>
        <taxon>Pseudomonadati</taxon>
        <taxon>Pseudomonadota</taxon>
        <taxon>Gammaproteobacteria</taxon>
        <taxon>Oceanospirillales</taxon>
        <taxon>Halomonadaceae</taxon>
        <taxon>Vreelandella</taxon>
    </lineage>
</organism>
<dbReference type="PANTHER" id="PTHR43773">
    <property type="entry name" value="MAGNESIUM TRANSPORTER MGTE"/>
    <property type="match status" value="1"/>
</dbReference>
<dbReference type="Proteomes" id="UP000509761">
    <property type="component" value="Chromosome"/>
</dbReference>
<dbReference type="PANTHER" id="PTHR43773:SF1">
    <property type="entry name" value="MAGNESIUM TRANSPORTER MGTE"/>
    <property type="match status" value="1"/>
</dbReference>
<sequence>MALNDESLQELKAELLDELGKEVPSKSVLSLRLAETRSADIGEVLEEMIEDDEELPAALALLDILSAERAANVLGYLPGESQLEVVGKLDDSQVLKLLEEMGSDERADLFNLLNEDRREALLRRMAHREREDLKRLASYEEGTAGAIMTSDYVSIASGMTVSQAMMRVRQTAPDAETVYQLYILDSDGQLIGTMSLRQLMVARPGAIVDDIMIKDVISTRVDSAQEDVARIVAKYDLLALPVIDADERMVGIVTHDDAMDVAESEATEDFHKGMSIGQLEDGVSRVKLWSLYRKRVFWLVLLVFANLFSGAGIAYFEETIAAQVALVFFLPLLIGSGGNAGAQAATLMVRGMATGDVGVKDWGKLLGRELLVAGSLGITMAIAVTPIGIMRGGEELAMVVALSMVTIVLFGSLLGMCLPFVLERFKVDPATASAPLVTTLIDASGVVIYFSIATLLLTGL</sequence>
<keyword evidence="3 8" id="KW-0813">Transport</keyword>
<dbReference type="RefSeq" id="WP_009286337.1">
    <property type="nucleotide sequence ID" value="NZ_BAAADW010000001.1"/>
</dbReference>
<feature type="transmembrane region" description="Helical" evidence="8">
    <location>
        <begin position="370"/>
        <end position="390"/>
    </location>
</feature>
<dbReference type="InterPro" id="IPR000644">
    <property type="entry name" value="CBS_dom"/>
</dbReference>
<keyword evidence="6 8" id="KW-1133">Transmembrane helix</keyword>
<feature type="transmembrane region" description="Helical" evidence="8">
    <location>
        <begin position="296"/>
        <end position="316"/>
    </location>
</feature>
<feature type="transmembrane region" description="Helical" evidence="8">
    <location>
        <begin position="396"/>
        <end position="422"/>
    </location>
</feature>
<keyword evidence="10" id="KW-1185">Reference proteome</keyword>